<dbReference type="AlphaFoldDB" id="A0A377XBR9"/>
<accession>A0A377XBR9</accession>
<reference evidence="3 4" key="1">
    <citation type="submission" date="2018-06" db="EMBL/GenBank/DDBJ databases">
        <authorList>
            <consortium name="Pathogen Informatics"/>
            <person name="Doyle S."/>
        </authorList>
    </citation>
    <scope>NUCLEOTIDE SEQUENCE [LARGE SCALE GENOMIC DNA]</scope>
    <source>
        <strain evidence="3 4">NCTC5047</strain>
    </source>
</reference>
<dbReference type="GO" id="GO:0004556">
    <property type="term" value="F:alpha-amylase activity"/>
    <property type="evidence" value="ECO:0007669"/>
    <property type="project" value="UniProtKB-EC"/>
</dbReference>
<dbReference type="CDD" id="cd11334">
    <property type="entry name" value="AmyAc_TreS"/>
    <property type="match status" value="1"/>
</dbReference>
<dbReference type="SMART" id="SM00642">
    <property type="entry name" value="Aamy"/>
    <property type="match status" value="1"/>
</dbReference>
<feature type="region of interest" description="Disordered" evidence="1">
    <location>
        <begin position="485"/>
        <end position="504"/>
    </location>
</feature>
<gene>
    <name evidence="3" type="primary">treS</name>
    <name evidence="3" type="ORF">NCTC5047_00717</name>
</gene>
<evidence type="ECO:0000313" key="3">
    <source>
        <dbReference type="EMBL" id="STT73031.1"/>
    </source>
</evidence>
<keyword evidence="3" id="KW-0378">Hydrolase</keyword>
<sequence>MQREEWFHRAVIYQVDSSLFYDANGDGFGDLAGIRQKLHYIRSLGATVLWLTPFYLTPLQDDGYDISDHLQPDPRFGTIADVIELIARARELGLRVIIELVIQHTSAQHPWFQAARRDPWSPWRPYYLWADRPPENDDPPMFPGVEESVWRWDEQAGQYYRHMFYHHEPDLNLAHPPVIAEIENIITFWLQAGVSGFRLDAASHLVKQTGKGDETRGYPLLTHLRQVVQRLNPDAILLGEVDVAVEDYRHYFGQGDRLQMVLNFWLNKYLYLSLAQQRAAPVVKALQAMVTPPDGCCFVNWLRNHDELDLEGIGERNKRQVIRTFAPDKSMSVYQRGVCRRLAPMLDGDTRRIALAHAILLALPGLPVMRYGDEIGMGDDLSLPERYAVRTPMQWSAAANAGFSRTARDDLPVKPVASGRFRYQTDQCRNGAAPSPGRCCIGYAIWYWRARNILNRDPSLLLLLTPKARRGAGLALSQRIAGGTDAGQLQPAGGRGPAPRRWPRATGAQFWKISSIRMGCTAGKMRGWHSPGMVTVGSAAA</sequence>
<dbReference type="InterPro" id="IPR045857">
    <property type="entry name" value="O16G_dom_2"/>
</dbReference>
<dbReference type="InterPro" id="IPR017853">
    <property type="entry name" value="GH"/>
</dbReference>
<dbReference type="PANTHER" id="PTHR10357">
    <property type="entry name" value="ALPHA-AMYLASE FAMILY MEMBER"/>
    <property type="match status" value="1"/>
</dbReference>
<name>A0A377XBR9_KLEPN</name>
<protein>
    <submittedName>
        <fullName evidence="3">Putative glycosidase</fullName>
        <ecNumber evidence="3">3.2.1.1</ecNumber>
    </submittedName>
</protein>
<keyword evidence="3" id="KW-0326">Glycosidase</keyword>
<dbReference type="EC" id="3.2.1.1" evidence="3"/>
<dbReference type="SUPFAM" id="SSF51445">
    <property type="entry name" value="(Trans)glycosidases"/>
    <property type="match status" value="1"/>
</dbReference>
<dbReference type="PANTHER" id="PTHR10357:SF219">
    <property type="entry name" value="MALTOSE ALPHA-D-GLUCOSYLTRANSFERASE"/>
    <property type="match status" value="1"/>
</dbReference>
<dbReference type="Gene3D" id="3.20.20.80">
    <property type="entry name" value="Glycosidases"/>
    <property type="match status" value="1"/>
</dbReference>
<dbReference type="Gene3D" id="3.90.400.10">
    <property type="entry name" value="Oligo-1,6-glucosidase, Domain 2"/>
    <property type="match status" value="1"/>
</dbReference>
<dbReference type="GO" id="GO:0005975">
    <property type="term" value="P:carbohydrate metabolic process"/>
    <property type="evidence" value="ECO:0007669"/>
    <property type="project" value="InterPro"/>
</dbReference>
<evidence type="ECO:0000256" key="1">
    <source>
        <dbReference type="SAM" id="MobiDB-lite"/>
    </source>
</evidence>
<dbReference type="EMBL" id="UGLH01000004">
    <property type="protein sequence ID" value="STT73031.1"/>
    <property type="molecule type" value="Genomic_DNA"/>
</dbReference>
<proteinExistence type="predicted"/>
<feature type="domain" description="Glycosyl hydrolase family 13 catalytic" evidence="2">
    <location>
        <begin position="14"/>
        <end position="405"/>
    </location>
</feature>
<organism evidence="3 4">
    <name type="scientific">Klebsiella pneumoniae</name>
    <dbReference type="NCBI Taxonomy" id="573"/>
    <lineage>
        <taxon>Bacteria</taxon>
        <taxon>Pseudomonadati</taxon>
        <taxon>Pseudomonadota</taxon>
        <taxon>Gammaproteobacteria</taxon>
        <taxon>Enterobacterales</taxon>
        <taxon>Enterobacteriaceae</taxon>
        <taxon>Klebsiella/Raoultella group</taxon>
        <taxon>Klebsiella</taxon>
        <taxon>Klebsiella pneumoniae complex</taxon>
    </lineage>
</organism>
<evidence type="ECO:0000313" key="4">
    <source>
        <dbReference type="Proteomes" id="UP000254340"/>
    </source>
</evidence>
<dbReference type="Pfam" id="PF00128">
    <property type="entry name" value="Alpha-amylase"/>
    <property type="match status" value="1"/>
</dbReference>
<dbReference type="InterPro" id="IPR006047">
    <property type="entry name" value="GH13_cat_dom"/>
</dbReference>
<evidence type="ECO:0000259" key="2">
    <source>
        <dbReference type="SMART" id="SM00642"/>
    </source>
</evidence>
<dbReference type="Proteomes" id="UP000254340">
    <property type="component" value="Unassembled WGS sequence"/>
</dbReference>